<gene>
    <name evidence="6" type="ORF">EDS130_LOCUS1614</name>
</gene>
<protein>
    <recommendedName>
        <fullName evidence="5">Large ribosomal subunit protein uL4 C-terminal domain-containing protein</fullName>
    </recommendedName>
</protein>
<dbReference type="InterPro" id="IPR023574">
    <property type="entry name" value="Ribosomal_uL4_dom_sf"/>
</dbReference>
<dbReference type="PROSITE" id="PS00939">
    <property type="entry name" value="RIBOSOMAL_L1E"/>
    <property type="match status" value="1"/>
</dbReference>
<reference evidence="6" key="1">
    <citation type="submission" date="2021-02" db="EMBL/GenBank/DDBJ databases">
        <authorList>
            <person name="Nowell W R."/>
        </authorList>
    </citation>
    <scope>NUCLEOTIDE SEQUENCE</scope>
</reference>
<dbReference type="GO" id="GO:1990904">
    <property type="term" value="C:ribonucleoprotein complex"/>
    <property type="evidence" value="ECO:0007669"/>
    <property type="project" value="UniProtKB-KW"/>
</dbReference>
<evidence type="ECO:0000256" key="3">
    <source>
        <dbReference type="ARBA" id="ARBA00023274"/>
    </source>
</evidence>
<dbReference type="Proteomes" id="UP000663852">
    <property type="component" value="Unassembled WGS sequence"/>
</dbReference>
<accession>A0A813NFP3</accession>
<name>A0A813NFP3_ADIRI</name>
<evidence type="ECO:0000256" key="1">
    <source>
        <dbReference type="ARBA" id="ARBA00010528"/>
    </source>
</evidence>
<dbReference type="GO" id="GO:0005840">
    <property type="term" value="C:ribosome"/>
    <property type="evidence" value="ECO:0007669"/>
    <property type="project" value="UniProtKB-KW"/>
</dbReference>
<proteinExistence type="inferred from homology"/>
<dbReference type="InterPro" id="IPR002136">
    <property type="entry name" value="Ribosomal_uL4"/>
</dbReference>
<dbReference type="Pfam" id="PF00573">
    <property type="entry name" value="Ribosomal_L4"/>
    <property type="match status" value="1"/>
</dbReference>
<dbReference type="InterPro" id="IPR045240">
    <property type="entry name" value="Ribosomal_uL4_euk/arch"/>
</dbReference>
<comment type="similarity">
    <text evidence="1">Belongs to the universal ribosomal protein uL4 family.</text>
</comment>
<dbReference type="PANTHER" id="PTHR19431">
    <property type="entry name" value="60S RIBOSOMAL PROTEIN L4"/>
    <property type="match status" value="1"/>
</dbReference>
<evidence type="ECO:0000259" key="5">
    <source>
        <dbReference type="Pfam" id="PF14374"/>
    </source>
</evidence>
<feature type="domain" description="Large ribosomal subunit protein uL4 C-terminal" evidence="5">
    <location>
        <begin position="276"/>
        <end position="345"/>
    </location>
</feature>
<comment type="caution">
    <text evidence="6">The sequence shown here is derived from an EMBL/GenBank/DDBJ whole genome shotgun (WGS) entry which is preliminary data.</text>
</comment>
<dbReference type="GO" id="GO:0003735">
    <property type="term" value="F:structural constituent of ribosome"/>
    <property type="evidence" value="ECO:0007669"/>
    <property type="project" value="InterPro"/>
</dbReference>
<organism evidence="6">
    <name type="scientific">Adineta ricciae</name>
    <name type="common">Rotifer</name>
    <dbReference type="NCBI Taxonomy" id="249248"/>
    <lineage>
        <taxon>Eukaryota</taxon>
        <taxon>Metazoa</taxon>
        <taxon>Spiralia</taxon>
        <taxon>Gnathifera</taxon>
        <taxon>Rotifera</taxon>
        <taxon>Eurotatoria</taxon>
        <taxon>Bdelloidea</taxon>
        <taxon>Adinetida</taxon>
        <taxon>Adinetidae</taxon>
        <taxon>Adineta</taxon>
    </lineage>
</organism>
<keyword evidence="3" id="KW-0687">Ribonucleoprotein</keyword>
<dbReference type="Gene3D" id="3.40.1370.10">
    <property type="match status" value="1"/>
</dbReference>
<dbReference type="InterPro" id="IPR013000">
    <property type="entry name" value="Ribosomal_uL4_euk/arc_CS"/>
</dbReference>
<dbReference type="SUPFAM" id="SSF52166">
    <property type="entry name" value="Ribosomal protein L4"/>
    <property type="match status" value="1"/>
</dbReference>
<dbReference type="FunFam" id="3.40.1370.10:FF:000002">
    <property type="entry name" value="60S ribosomal protein L4"/>
    <property type="match status" value="1"/>
</dbReference>
<evidence type="ECO:0000256" key="2">
    <source>
        <dbReference type="ARBA" id="ARBA00022980"/>
    </source>
</evidence>
<evidence type="ECO:0000256" key="4">
    <source>
        <dbReference type="SAM" id="MobiDB-lite"/>
    </source>
</evidence>
<dbReference type="GO" id="GO:0006412">
    <property type="term" value="P:translation"/>
    <property type="evidence" value="ECO:0007669"/>
    <property type="project" value="InterPro"/>
</dbReference>
<feature type="region of interest" description="Disordered" evidence="4">
    <location>
        <begin position="346"/>
        <end position="409"/>
    </location>
</feature>
<dbReference type="InterPro" id="IPR025755">
    <property type="entry name" value="Ribos_uL4_C_dom"/>
</dbReference>
<keyword evidence="2" id="KW-0689">Ribosomal protein</keyword>
<sequence>MAASRPLVSVYDEKGQSTQKSVVLPAVFRAPIRTDIVNFVHDQMRRNKRQAHAVSTKAGEQTSAESWGTGRAVARIPRVRGGGTHRSGQGAFGNMCRGGRMYAPLKVWRKWHRKINLKQRRYALVSALAASGVPSLVLARGHSIETVPEIPLVLSDKVQDIKKTKEAVAVLRKVGAWNDILKVYASKHTRAGVGKMRNRRTVMKRGPVVIYDKDNGIKKAFRNIPGVSLLSVERLNLLRLAPGGHVGRFVIWTESAFKKLDALYGTWSKKSQEKVDFNLPQPIMTNSDLGRLLKAFEIQSVLRAPIKRQARRKVKKNPLKNIGLMSRLNPYAAVQKRQTLLRQLKGRRTGTTAESKAAARKERTHASLKAKRLSGVNMVKKSKTQTSAGSTKTTTVTTTTKTSVASKKS</sequence>
<feature type="compositionally biased region" description="Low complexity" evidence="4">
    <location>
        <begin position="384"/>
        <end position="409"/>
    </location>
</feature>
<dbReference type="EMBL" id="CAJNOJ010000004">
    <property type="protein sequence ID" value="CAF0739158.1"/>
    <property type="molecule type" value="Genomic_DNA"/>
</dbReference>
<evidence type="ECO:0000313" key="6">
    <source>
        <dbReference type="EMBL" id="CAF0739158.1"/>
    </source>
</evidence>
<dbReference type="AlphaFoldDB" id="A0A813NFP3"/>
<dbReference type="Pfam" id="PF14374">
    <property type="entry name" value="Ribos_L4_asso_C"/>
    <property type="match status" value="1"/>
</dbReference>
<dbReference type="OrthoDB" id="10259785at2759"/>